<comment type="caution">
    <text evidence="1">The sequence shown here is derived from an EMBL/GenBank/DDBJ whole genome shotgun (WGS) entry which is preliminary data.</text>
</comment>
<dbReference type="Proteomes" id="UP000578449">
    <property type="component" value="Unassembled WGS sequence"/>
</dbReference>
<reference evidence="1 2" key="1">
    <citation type="submission" date="2020-08" db="EMBL/GenBank/DDBJ databases">
        <title>Genomic Encyclopedia of Type Strains, Phase IV (KMG-IV): sequencing the most valuable type-strain genomes for metagenomic binning, comparative biology and taxonomic classification.</title>
        <authorList>
            <person name="Goeker M."/>
        </authorList>
    </citation>
    <scope>NUCLEOTIDE SEQUENCE [LARGE SCALE GENOMIC DNA]</scope>
    <source>
        <strain evidence="1 2">DSM 45615</strain>
    </source>
</reference>
<dbReference type="EMBL" id="JACHGN010000001">
    <property type="protein sequence ID" value="MBB5130512.1"/>
    <property type="molecule type" value="Genomic_DNA"/>
</dbReference>
<keyword evidence="2" id="KW-1185">Reference proteome</keyword>
<dbReference type="AlphaFoldDB" id="A0A840NTD2"/>
<evidence type="ECO:0000313" key="2">
    <source>
        <dbReference type="Proteomes" id="UP000578449"/>
    </source>
</evidence>
<organism evidence="1 2">
    <name type="scientific">Thermocatellispora tengchongensis</name>
    <dbReference type="NCBI Taxonomy" id="1073253"/>
    <lineage>
        <taxon>Bacteria</taxon>
        <taxon>Bacillati</taxon>
        <taxon>Actinomycetota</taxon>
        <taxon>Actinomycetes</taxon>
        <taxon>Streptosporangiales</taxon>
        <taxon>Streptosporangiaceae</taxon>
        <taxon>Thermocatellispora</taxon>
    </lineage>
</organism>
<dbReference type="RefSeq" id="WP_185047390.1">
    <property type="nucleotide sequence ID" value="NZ_BAABIX010000006.1"/>
</dbReference>
<accession>A0A840NTD2</accession>
<proteinExistence type="predicted"/>
<evidence type="ECO:0000313" key="1">
    <source>
        <dbReference type="EMBL" id="MBB5130512.1"/>
    </source>
</evidence>
<gene>
    <name evidence="1" type="ORF">HNP84_000200</name>
</gene>
<protein>
    <submittedName>
        <fullName evidence="1">Uncharacterized protein</fullName>
    </submittedName>
</protein>
<name>A0A840NTD2_9ACTN</name>
<sequence length="87" mass="9072">MTGLPVVAVDPHAVRAGHLLQLDGLLIARVTTTTRVPNGRLLWWVLLGPCPLGATGAGALFVGDGDTAPCVRVADWLAEFEGGREDA</sequence>